<evidence type="ECO:0000256" key="1">
    <source>
        <dbReference type="ARBA" id="ARBA00005791"/>
    </source>
</evidence>
<keyword evidence="2" id="KW-0732">Signal</keyword>
<evidence type="ECO:0000256" key="4">
    <source>
        <dbReference type="ARBA" id="ARBA00023157"/>
    </source>
</evidence>
<protein>
    <submittedName>
        <fullName evidence="8">Thioredoxin domain-containing protein</fullName>
    </submittedName>
</protein>
<keyword evidence="6" id="KW-1133">Transmembrane helix</keyword>
<dbReference type="Proteomes" id="UP001210380">
    <property type="component" value="Unassembled WGS sequence"/>
</dbReference>
<gene>
    <name evidence="8" type="ORF">OU415_07270</name>
</gene>
<dbReference type="EMBL" id="JAQGLA010000007">
    <property type="protein sequence ID" value="MDA3625229.1"/>
    <property type="molecule type" value="Genomic_DNA"/>
</dbReference>
<dbReference type="PANTHER" id="PTHR13887">
    <property type="entry name" value="GLUTATHIONE S-TRANSFERASE KAPPA"/>
    <property type="match status" value="1"/>
</dbReference>
<accession>A0ABT4UU27</accession>
<proteinExistence type="inferred from homology"/>
<dbReference type="InterPro" id="IPR036249">
    <property type="entry name" value="Thioredoxin-like_sf"/>
</dbReference>
<feature type="transmembrane region" description="Helical" evidence="6">
    <location>
        <begin position="12"/>
        <end position="31"/>
    </location>
</feature>
<evidence type="ECO:0000256" key="3">
    <source>
        <dbReference type="ARBA" id="ARBA00023002"/>
    </source>
</evidence>
<dbReference type="PANTHER" id="PTHR13887:SF14">
    <property type="entry name" value="DISULFIDE BOND FORMATION PROTEIN D"/>
    <property type="match status" value="1"/>
</dbReference>
<keyword evidence="6" id="KW-0472">Membrane</keyword>
<reference evidence="8 9" key="1">
    <citation type="submission" date="2022-11" db="EMBL/GenBank/DDBJ databases">
        <title>Draft genome sequence of Saccharopolyspora sp. WRP15-2 isolated from rhizosphere soils of wild rice in Thailand.</title>
        <authorList>
            <person name="Duangmal K."/>
            <person name="Kammanee S."/>
            <person name="Muangham S."/>
        </authorList>
    </citation>
    <scope>NUCLEOTIDE SEQUENCE [LARGE SCALE GENOMIC DNA]</scope>
    <source>
        <strain evidence="8 9">WRP15-2</strain>
    </source>
</reference>
<dbReference type="SUPFAM" id="SSF52833">
    <property type="entry name" value="Thioredoxin-like"/>
    <property type="match status" value="1"/>
</dbReference>
<dbReference type="RefSeq" id="WP_270947806.1">
    <property type="nucleotide sequence ID" value="NZ_JAQGLA010000007.1"/>
</dbReference>
<dbReference type="Gene3D" id="3.40.30.10">
    <property type="entry name" value="Glutaredoxin"/>
    <property type="match status" value="1"/>
</dbReference>
<sequence>MGRASAQRKRLSVIAGVLAAAVVGGLVYLLVPMGRSNEGAPEQQGKAQDNPFATMARRTPGDPMALGRQDAPVVMIDYSDYRCPFCAKFTRDLKPELVKRYVDTGVLRIEWRDFPIFGAESFDTARAGRAAAAQGKFWQYMDVVHRDAPQSGHPELPREKLVGYAGQAGIADIPRFESDMDNPATLGAVQADAAEGSRLGVPTTPAFLINGNPVLGAQPLDRFIDTIEKARTAAR</sequence>
<dbReference type="PROSITE" id="PS51352">
    <property type="entry name" value="THIOREDOXIN_2"/>
    <property type="match status" value="1"/>
</dbReference>
<evidence type="ECO:0000256" key="6">
    <source>
        <dbReference type="SAM" id="Phobius"/>
    </source>
</evidence>
<keyword evidence="4" id="KW-1015">Disulfide bond</keyword>
<dbReference type="InterPro" id="IPR012336">
    <property type="entry name" value="Thioredoxin-like_fold"/>
</dbReference>
<comment type="caution">
    <text evidence="8">The sequence shown here is derived from an EMBL/GenBank/DDBJ whole genome shotgun (WGS) entry which is preliminary data.</text>
</comment>
<evidence type="ECO:0000313" key="8">
    <source>
        <dbReference type="EMBL" id="MDA3625229.1"/>
    </source>
</evidence>
<keyword evidence="5" id="KW-0676">Redox-active center</keyword>
<keyword evidence="3" id="KW-0560">Oxidoreductase</keyword>
<keyword evidence="6" id="KW-0812">Transmembrane</keyword>
<evidence type="ECO:0000313" key="9">
    <source>
        <dbReference type="Proteomes" id="UP001210380"/>
    </source>
</evidence>
<evidence type="ECO:0000259" key="7">
    <source>
        <dbReference type="PROSITE" id="PS51352"/>
    </source>
</evidence>
<evidence type="ECO:0000256" key="2">
    <source>
        <dbReference type="ARBA" id="ARBA00022729"/>
    </source>
</evidence>
<comment type="similarity">
    <text evidence="1">Belongs to the thioredoxin family. DsbA subfamily.</text>
</comment>
<feature type="domain" description="Thioredoxin" evidence="7">
    <location>
        <begin position="34"/>
        <end position="232"/>
    </location>
</feature>
<keyword evidence="9" id="KW-1185">Reference proteome</keyword>
<dbReference type="InterPro" id="IPR013766">
    <property type="entry name" value="Thioredoxin_domain"/>
</dbReference>
<name>A0ABT4UU27_9PSEU</name>
<evidence type="ECO:0000256" key="5">
    <source>
        <dbReference type="ARBA" id="ARBA00023284"/>
    </source>
</evidence>
<dbReference type="Pfam" id="PF13462">
    <property type="entry name" value="Thioredoxin_4"/>
    <property type="match status" value="1"/>
</dbReference>
<organism evidence="8 9">
    <name type="scientific">Saccharopolyspora oryzae</name>
    <dbReference type="NCBI Taxonomy" id="2997343"/>
    <lineage>
        <taxon>Bacteria</taxon>
        <taxon>Bacillati</taxon>
        <taxon>Actinomycetota</taxon>
        <taxon>Actinomycetes</taxon>
        <taxon>Pseudonocardiales</taxon>
        <taxon>Pseudonocardiaceae</taxon>
        <taxon>Saccharopolyspora</taxon>
    </lineage>
</organism>